<proteinExistence type="predicted"/>
<organism evidence="2">
    <name type="scientific">marine sediment metagenome</name>
    <dbReference type="NCBI Taxonomy" id="412755"/>
    <lineage>
        <taxon>unclassified sequences</taxon>
        <taxon>metagenomes</taxon>
        <taxon>ecological metagenomes</taxon>
    </lineage>
</organism>
<evidence type="ECO:0000256" key="1">
    <source>
        <dbReference type="SAM" id="Phobius"/>
    </source>
</evidence>
<dbReference type="AlphaFoldDB" id="X1T0X0"/>
<keyword evidence="1" id="KW-1133">Transmembrane helix</keyword>
<keyword evidence="1" id="KW-0812">Transmembrane</keyword>
<reference evidence="2" key="1">
    <citation type="journal article" date="2014" name="Front. Microbiol.">
        <title>High frequency of phylogenetically diverse reductive dehalogenase-homologous genes in deep subseafloor sedimentary metagenomes.</title>
        <authorList>
            <person name="Kawai M."/>
            <person name="Futagami T."/>
            <person name="Toyoda A."/>
            <person name="Takaki Y."/>
            <person name="Nishi S."/>
            <person name="Hori S."/>
            <person name="Arai W."/>
            <person name="Tsubouchi T."/>
            <person name="Morono Y."/>
            <person name="Uchiyama I."/>
            <person name="Ito T."/>
            <person name="Fujiyama A."/>
            <person name="Inagaki F."/>
            <person name="Takami H."/>
        </authorList>
    </citation>
    <scope>NUCLEOTIDE SEQUENCE</scope>
    <source>
        <strain evidence="2">Expedition CK06-06</strain>
    </source>
</reference>
<accession>X1T0X0</accession>
<keyword evidence="1" id="KW-0472">Membrane</keyword>
<feature type="transmembrane region" description="Helical" evidence="1">
    <location>
        <begin position="6"/>
        <end position="25"/>
    </location>
</feature>
<comment type="caution">
    <text evidence="2">The sequence shown here is derived from an EMBL/GenBank/DDBJ whole genome shotgun (WGS) entry which is preliminary data.</text>
</comment>
<protein>
    <submittedName>
        <fullName evidence="2">Uncharacterized protein</fullName>
    </submittedName>
</protein>
<sequence length="42" mass="4543">MWVLVLIYGQVALMSSIVNAIYLILSSQLSQSALKYILTAAG</sequence>
<gene>
    <name evidence="2" type="ORF">S12H4_31547</name>
</gene>
<dbReference type="EMBL" id="BARW01018428">
    <property type="protein sequence ID" value="GAI98838.1"/>
    <property type="molecule type" value="Genomic_DNA"/>
</dbReference>
<name>X1T0X0_9ZZZZ</name>
<evidence type="ECO:0000313" key="2">
    <source>
        <dbReference type="EMBL" id="GAI98838.1"/>
    </source>
</evidence>